<dbReference type="Pfam" id="PF00664">
    <property type="entry name" value="ABC_membrane"/>
    <property type="match status" value="1"/>
</dbReference>
<gene>
    <name evidence="12" type="ORF">HF320_02960</name>
</gene>
<reference evidence="12 13" key="1">
    <citation type="submission" date="2020-04" db="EMBL/GenBank/DDBJ databases">
        <title>Collinsella sp. KGMB02528 nov., an anaerobic actinobacterium isolated from human feces.</title>
        <authorList>
            <person name="Han K.-I."/>
            <person name="Eom M.K."/>
            <person name="Kim J.-S."/>
            <person name="Lee K.C."/>
            <person name="Suh M.K."/>
            <person name="Park S.-H."/>
            <person name="Lee J.H."/>
            <person name="Kang S.W."/>
            <person name="Park J.-E."/>
            <person name="Oh B.S."/>
            <person name="Yu S.Y."/>
            <person name="Choi S.-H."/>
            <person name="Lee D.H."/>
            <person name="Yoon H."/>
            <person name="Kim B.-Y."/>
            <person name="Lee J.H."/>
            <person name="Lee J.-S."/>
        </authorList>
    </citation>
    <scope>NUCLEOTIDE SEQUENCE [LARGE SCALE GENOMIC DNA]</scope>
    <source>
        <strain evidence="12 13">KGMB02528</strain>
    </source>
</reference>
<keyword evidence="8 9" id="KW-0472">Membrane</keyword>
<evidence type="ECO:0000313" key="13">
    <source>
        <dbReference type="Proteomes" id="UP000546970"/>
    </source>
</evidence>
<evidence type="ECO:0000259" key="10">
    <source>
        <dbReference type="PROSITE" id="PS50893"/>
    </source>
</evidence>
<evidence type="ECO:0000256" key="1">
    <source>
        <dbReference type="ARBA" id="ARBA00004651"/>
    </source>
</evidence>
<feature type="transmembrane region" description="Helical" evidence="9">
    <location>
        <begin position="127"/>
        <end position="149"/>
    </location>
</feature>
<keyword evidence="2" id="KW-0813">Transport</keyword>
<dbReference type="GO" id="GO:0005524">
    <property type="term" value="F:ATP binding"/>
    <property type="evidence" value="ECO:0007669"/>
    <property type="project" value="UniProtKB-KW"/>
</dbReference>
<dbReference type="InterPro" id="IPR027417">
    <property type="entry name" value="P-loop_NTPase"/>
</dbReference>
<protein>
    <submittedName>
        <fullName evidence="12">ABC transporter ATP-binding protein</fullName>
    </submittedName>
</protein>
<dbReference type="PANTHER" id="PTHR43394">
    <property type="entry name" value="ATP-DEPENDENT PERMEASE MDL1, MITOCHONDRIAL"/>
    <property type="match status" value="1"/>
</dbReference>
<keyword evidence="6 12" id="KW-0067">ATP-binding</keyword>
<feature type="domain" description="ABC transporter" evidence="10">
    <location>
        <begin position="335"/>
        <end position="547"/>
    </location>
</feature>
<dbReference type="InterPro" id="IPR003593">
    <property type="entry name" value="AAA+_ATPase"/>
</dbReference>
<dbReference type="GO" id="GO:0005886">
    <property type="term" value="C:plasma membrane"/>
    <property type="evidence" value="ECO:0007669"/>
    <property type="project" value="UniProtKB-SubCell"/>
</dbReference>
<keyword evidence="3" id="KW-1003">Cell membrane</keyword>
<feature type="domain" description="ABC transmembrane type-1" evidence="11">
    <location>
        <begin position="16"/>
        <end position="301"/>
    </location>
</feature>
<dbReference type="InterPro" id="IPR017871">
    <property type="entry name" value="ABC_transporter-like_CS"/>
</dbReference>
<dbReference type="GO" id="GO:0015421">
    <property type="term" value="F:ABC-type oligopeptide transporter activity"/>
    <property type="evidence" value="ECO:0007669"/>
    <property type="project" value="TreeGrafter"/>
</dbReference>
<dbReference type="SUPFAM" id="SSF90123">
    <property type="entry name" value="ABC transporter transmembrane region"/>
    <property type="match status" value="1"/>
</dbReference>
<dbReference type="PROSITE" id="PS51257">
    <property type="entry name" value="PROKAR_LIPOPROTEIN"/>
    <property type="match status" value="1"/>
</dbReference>
<keyword evidence="7 9" id="KW-1133">Transmembrane helix</keyword>
<evidence type="ECO:0000256" key="2">
    <source>
        <dbReference type="ARBA" id="ARBA00022448"/>
    </source>
</evidence>
<dbReference type="GO" id="GO:0016887">
    <property type="term" value="F:ATP hydrolysis activity"/>
    <property type="evidence" value="ECO:0007669"/>
    <property type="project" value="InterPro"/>
</dbReference>
<dbReference type="Gene3D" id="1.20.1560.10">
    <property type="entry name" value="ABC transporter type 1, transmembrane domain"/>
    <property type="match status" value="1"/>
</dbReference>
<dbReference type="SMART" id="SM00382">
    <property type="entry name" value="AAA"/>
    <property type="match status" value="1"/>
</dbReference>
<sequence length="547" mass="58027">MWRMLGLARPLAGWMVIAVACGVMGFCCATGIPVLAAEAALCIFESGALACTLSATVAILTIMAVARGILHFIEQRCNHYIAFRLLAHVRDLVFSSLRRLTPAKLAGADRGDLISTVTADVELLEVFYAHTISPICIATLMACVMASFLGTVAGLLPAVFALASYALVGAAVPMLISRASGTGGQRSRNLAGALSSFVLDSLRGLNEVLQFDAGTQRLDELGERSAQLVKTQRKLRGHAGRGQAATTGLIMVLSCLQVLLCLHLVQTGSINPEGAVLASVATFSSFGPFVALANLGSTLQGTLAAGRRVIAVLDEEPQVVDVSNKDGAHPAFSGIAAEHVDFSYDDEQILDNASIAVEPGQIVGIQGRSGSGKSTLCRLFMRFWDVNKGRVALSGHDVRGVATSALRDAEAFVEQDTYLFHDSIRDNLLIAKPDASDKELETACRAASVHDFIMSLPAGYDTMIGELGDTLSGGERQRLGLARAFLHDAPLLLLDEPTSNLDSLNEGQILRTLTEQCGKRAVVLISHRPSTMSIADKTYSMDSGRVS</sequence>
<evidence type="ECO:0000256" key="8">
    <source>
        <dbReference type="ARBA" id="ARBA00023136"/>
    </source>
</evidence>
<dbReference type="EMBL" id="JABBCP010000001">
    <property type="protein sequence ID" value="NMF55297.1"/>
    <property type="molecule type" value="Genomic_DNA"/>
</dbReference>
<feature type="transmembrane region" description="Helical" evidence="9">
    <location>
        <begin position="12"/>
        <end position="35"/>
    </location>
</feature>
<feature type="transmembrane region" description="Helical" evidence="9">
    <location>
        <begin position="155"/>
        <end position="176"/>
    </location>
</feature>
<feature type="transmembrane region" description="Helical" evidence="9">
    <location>
        <begin position="47"/>
        <end position="66"/>
    </location>
</feature>
<dbReference type="PANTHER" id="PTHR43394:SF1">
    <property type="entry name" value="ATP-BINDING CASSETTE SUB-FAMILY B MEMBER 10, MITOCHONDRIAL"/>
    <property type="match status" value="1"/>
</dbReference>
<dbReference type="InterPro" id="IPR003439">
    <property type="entry name" value="ABC_transporter-like_ATP-bd"/>
</dbReference>
<dbReference type="InterPro" id="IPR036640">
    <property type="entry name" value="ABC1_TM_sf"/>
</dbReference>
<evidence type="ECO:0000256" key="5">
    <source>
        <dbReference type="ARBA" id="ARBA00022741"/>
    </source>
</evidence>
<evidence type="ECO:0000256" key="6">
    <source>
        <dbReference type="ARBA" id="ARBA00022840"/>
    </source>
</evidence>
<comment type="subcellular location">
    <subcellularLocation>
        <location evidence="1">Cell membrane</location>
        <topology evidence="1">Multi-pass membrane protein</topology>
    </subcellularLocation>
</comment>
<dbReference type="FunFam" id="3.40.50.300:FF:000299">
    <property type="entry name" value="ABC transporter ATP-binding protein/permease"/>
    <property type="match status" value="1"/>
</dbReference>
<evidence type="ECO:0000256" key="7">
    <source>
        <dbReference type="ARBA" id="ARBA00022989"/>
    </source>
</evidence>
<proteinExistence type="predicted"/>
<keyword evidence="5" id="KW-0547">Nucleotide-binding</keyword>
<dbReference type="PROSITE" id="PS50929">
    <property type="entry name" value="ABC_TM1F"/>
    <property type="match status" value="1"/>
</dbReference>
<dbReference type="SUPFAM" id="SSF52540">
    <property type="entry name" value="P-loop containing nucleoside triphosphate hydrolases"/>
    <property type="match status" value="1"/>
</dbReference>
<organism evidence="12 13">
    <name type="scientific">Collinsella acetigenes</name>
    <dbReference type="NCBI Taxonomy" id="2713419"/>
    <lineage>
        <taxon>Bacteria</taxon>
        <taxon>Bacillati</taxon>
        <taxon>Actinomycetota</taxon>
        <taxon>Coriobacteriia</taxon>
        <taxon>Coriobacteriales</taxon>
        <taxon>Coriobacteriaceae</taxon>
        <taxon>Collinsella</taxon>
    </lineage>
</organism>
<dbReference type="PROSITE" id="PS50893">
    <property type="entry name" value="ABC_TRANSPORTER_2"/>
    <property type="match status" value="1"/>
</dbReference>
<accession>A0A7X9UBA2</accession>
<dbReference type="AlphaFoldDB" id="A0A7X9UBA2"/>
<evidence type="ECO:0000256" key="4">
    <source>
        <dbReference type="ARBA" id="ARBA00022692"/>
    </source>
</evidence>
<dbReference type="PROSITE" id="PS00211">
    <property type="entry name" value="ABC_TRANSPORTER_1"/>
    <property type="match status" value="1"/>
</dbReference>
<evidence type="ECO:0000256" key="9">
    <source>
        <dbReference type="SAM" id="Phobius"/>
    </source>
</evidence>
<keyword evidence="13" id="KW-1185">Reference proteome</keyword>
<comment type="caution">
    <text evidence="12">The sequence shown here is derived from an EMBL/GenBank/DDBJ whole genome shotgun (WGS) entry which is preliminary data.</text>
</comment>
<dbReference type="Gene3D" id="3.40.50.300">
    <property type="entry name" value="P-loop containing nucleotide triphosphate hydrolases"/>
    <property type="match status" value="1"/>
</dbReference>
<evidence type="ECO:0000259" key="11">
    <source>
        <dbReference type="PROSITE" id="PS50929"/>
    </source>
</evidence>
<dbReference type="Proteomes" id="UP000546970">
    <property type="component" value="Unassembled WGS sequence"/>
</dbReference>
<feature type="transmembrane region" description="Helical" evidence="9">
    <location>
        <begin position="244"/>
        <end position="265"/>
    </location>
</feature>
<dbReference type="Pfam" id="PF00005">
    <property type="entry name" value="ABC_tran"/>
    <property type="match status" value="1"/>
</dbReference>
<evidence type="ECO:0000313" key="12">
    <source>
        <dbReference type="EMBL" id="NMF55297.1"/>
    </source>
</evidence>
<name>A0A7X9UBA2_9ACTN</name>
<keyword evidence="4 9" id="KW-0812">Transmembrane</keyword>
<evidence type="ECO:0000256" key="3">
    <source>
        <dbReference type="ARBA" id="ARBA00022475"/>
    </source>
</evidence>
<dbReference type="InterPro" id="IPR011527">
    <property type="entry name" value="ABC1_TM_dom"/>
</dbReference>
<dbReference type="InterPro" id="IPR039421">
    <property type="entry name" value="Type_1_exporter"/>
</dbReference>